<dbReference type="GO" id="GO:0006355">
    <property type="term" value="P:regulation of DNA-templated transcription"/>
    <property type="evidence" value="ECO:0007669"/>
    <property type="project" value="InterPro"/>
</dbReference>
<sequence length="283" mass="33273">MWILKNNLNNNAILVEDQSKNERIILGKAIGYGKKIGSVIDLEKAQIEKNYVIFDHDSVKAFQELIKRIDDASIEYARQIIQKGEQELNLKFNDMLLLTLSDHISFMLKRVKQNLNFKAPLEWDVKVIYPEIFKFSENAVEFLREQTKLEIPHSEATYIALHLINANFSINDMDTTISSTKIIDQVLAIVSDYYQKDLKEDSYSYKRFINHLRYFILRELNHETSNSKNSILKVIEAKYARDFQCAEKIKAFLHDKYNWQIGEDEMLYLTLHLNQLTLVDNKK</sequence>
<dbReference type="STRING" id="1218506.JF75_02620"/>
<dbReference type="InterPro" id="IPR036650">
    <property type="entry name" value="CAT_RNA-bd_dom_sf"/>
</dbReference>
<keyword evidence="6" id="KW-1185">Reference proteome</keyword>
<dbReference type="SUPFAM" id="SSF50151">
    <property type="entry name" value="SacY-like RNA-binding domain"/>
    <property type="match status" value="1"/>
</dbReference>
<name>A0A0F4LMU0_9LACO</name>
<dbReference type="InterPro" id="IPR050661">
    <property type="entry name" value="BglG_antiterminators"/>
</dbReference>
<evidence type="ECO:0000259" key="4">
    <source>
        <dbReference type="PROSITE" id="PS51372"/>
    </source>
</evidence>
<dbReference type="Gene3D" id="2.30.24.10">
    <property type="entry name" value="CAT RNA-binding domain"/>
    <property type="match status" value="1"/>
</dbReference>
<dbReference type="RefSeq" id="WP_046331527.1">
    <property type="nucleotide sequence ID" value="NZ_JBHTBO010000007.1"/>
</dbReference>
<dbReference type="SUPFAM" id="SSF63520">
    <property type="entry name" value="PTS-regulatory domain, PRD"/>
    <property type="match status" value="2"/>
</dbReference>
<proteinExistence type="predicted"/>
<evidence type="ECO:0000313" key="6">
    <source>
        <dbReference type="Proteomes" id="UP000033612"/>
    </source>
</evidence>
<reference evidence="5 6" key="1">
    <citation type="submission" date="2015-01" db="EMBL/GenBank/DDBJ databases">
        <title>Comparative genomics of the lactic acid bacteria isolated from the honey bee gut.</title>
        <authorList>
            <person name="Ellegaard K.M."/>
            <person name="Tamarit D."/>
            <person name="Javelind E."/>
            <person name="Olofsson T."/>
            <person name="Andersson S.G."/>
            <person name="Vasquez A."/>
        </authorList>
    </citation>
    <scope>NUCLEOTIDE SEQUENCE [LARGE SCALE GENOMIC DNA]</scope>
    <source>
        <strain evidence="5 6">Hma2</strain>
    </source>
</reference>
<feature type="domain" description="PRD" evidence="4">
    <location>
        <begin position="68"/>
        <end position="173"/>
    </location>
</feature>
<protein>
    <submittedName>
        <fullName evidence="5">PRD domain protein</fullName>
    </submittedName>
</protein>
<dbReference type="PANTHER" id="PTHR30185:SF18">
    <property type="entry name" value="TRANSCRIPTIONAL REGULATOR MTLR"/>
    <property type="match status" value="1"/>
</dbReference>
<dbReference type="GO" id="GO:0003723">
    <property type="term" value="F:RNA binding"/>
    <property type="evidence" value="ECO:0007669"/>
    <property type="project" value="InterPro"/>
</dbReference>
<evidence type="ECO:0000256" key="1">
    <source>
        <dbReference type="ARBA" id="ARBA00022737"/>
    </source>
</evidence>
<keyword evidence="2" id="KW-0805">Transcription regulation</keyword>
<organism evidence="5 6">
    <name type="scientific">Lactobacillus kimbladii</name>
    <dbReference type="NCBI Taxonomy" id="1218506"/>
    <lineage>
        <taxon>Bacteria</taxon>
        <taxon>Bacillati</taxon>
        <taxon>Bacillota</taxon>
        <taxon>Bacilli</taxon>
        <taxon>Lactobacillales</taxon>
        <taxon>Lactobacillaceae</taxon>
        <taxon>Lactobacillus</taxon>
    </lineage>
</organism>
<dbReference type="InterPro" id="IPR036634">
    <property type="entry name" value="PRD_sf"/>
</dbReference>
<dbReference type="PATRIC" id="fig|1218506.3.peg.301"/>
<dbReference type="OrthoDB" id="9813552at2"/>
<dbReference type="Gene3D" id="1.10.1790.10">
    <property type="entry name" value="PRD domain"/>
    <property type="match status" value="2"/>
</dbReference>
<dbReference type="Proteomes" id="UP000033612">
    <property type="component" value="Unassembled WGS sequence"/>
</dbReference>
<dbReference type="Pfam" id="PF03123">
    <property type="entry name" value="CAT_RBD"/>
    <property type="match status" value="1"/>
</dbReference>
<dbReference type="InterPro" id="IPR004341">
    <property type="entry name" value="CAT_RNA-bd_dom"/>
</dbReference>
<keyword evidence="3" id="KW-0804">Transcription</keyword>
<dbReference type="HOGENOM" id="CLU_078802_0_0_9"/>
<dbReference type="PROSITE" id="PS51372">
    <property type="entry name" value="PRD_2"/>
    <property type="match status" value="2"/>
</dbReference>
<dbReference type="EMBL" id="JXLH01000003">
    <property type="protein sequence ID" value="KJY59905.1"/>
    <property type="molecule type" value="Genomic_DNA"/>
</dbReference>
<dbReference type="AlphaFoldDB" id="A0A0F4LMU0"/>
<accession>A0A0F4LMU0</accession>
<evidence type="ECO:0000256" key="2">
    <source>
        <dbReference type="ARBA" id="ARBA00023015"/>
    </source>
</evidence>
<evidence type="ECO:0000313" key="5">
    <source>
        <dbReference type="EMBL" id="KJY59905.1"/>
    </source>
</evidence>
<keyword evidence="1" id="KW-0677">Repeat</keyword>
<dbReference type="SMART" id="SM01061">
    <property type="entry name" value="CAT_RBD"/>
    <property type="match status" value="1"/>
</dbReference>
<feature type="domain" description="PRD" evidence="4">
    <location>
        <begin position="174"/>
        <end position="283"/>
    </location>
</feature>
<comment type="caution">
    <text evidence="5">The sequence shown here is derived from an EMBL/GenBank/DDBJ whole genome shotgun (WGS) entry which is preliminary data.</text>
</comment>
<dbReference type="Pfam" id="PF00874">
    <property type="entry name" value="PRD"/>
    <property type="match status" value="2"/>
</dbReference>
<dbReference type="PANTHER" id="PTHR30185">
    <property type="entry name" value="CRYPTIC BETA-GLUCOSIDE BGL OPERON ANTITERMINATOR"/>
    <property type="match status" value="1"/>
</dbReference>
<evidence type="ECO:0000256" key="3">
    <source>
        <dbReference type="ARBA" id="ARBA00023163"/>
    </source>
</evidence>
<gene>
    <name evidence="5" type="ORF">JF75_02620</name>
</gene>
<dbReference type="InterPro" id="IPR011608">
    <property type="entry name" value="PRD"/>
</dbReference>